<dbReference type="PROSITE" id="PS51340">
    <property type="entry name" value="MOSC"/>
    <property type="match status" value="1"/>
</dbReference>
<evidence type="ECO:0000256" key="1">
    <source>
        <dbReference type="SAM" id="SignalP"/>
    </source>
</evidence>
<accession>A0A0A7CPB2</accession>
<feature type="chain" id="PRO_5002038222" evidence="1">
    <location>
        <begin position="21"/>
        <end position="462"/>
    </location>
</feature>
<organism evidence="3">
    <name type="scientific">Achlya hypogyna</name>
    <name type="common">Oomycete</name>
    <name type="synonym">Protoachlya hypogyna</name>
    <dbReference type="NCBI Taxonomy" id="1202772"/>
    <lineage>
        <taxon>Eukaryota</taxon>
        <taxon>Sar</taxon>
        <taxon>Stramenopiles</taxon>
        <taxon>Oomycota</taxon>
        <taxon>Saprolegniomycetes</taxon>
        <taxon>Saprolegniales</taxon>
        <taxon>Achlyaceae</taxon>
        <taxon>Achlya</taxon>
    </lineage>
</organism>
<dbReference type="AlphaFoldDB" id="A0A0A7CPB2"/>
<dbReference type="InterPro" id="IPR011037">
    <property type="entry name" value="Pyrv_Knase-like_insert_dom_sf"/>
</dbReference>
<protein>
    <submittedName>
        <fullName evidence="3">Secreted protein</fullName>
    </submittedName>
</protein>
<dbReference type="PANTHER" id="PTHR14237:SF19">
    <property type="entry name" value="MITOCHONDRIAL AMIDOXIME REDUCING COMPONENT 1"/>
    <property type="match status" value="1"/>
</dbReference>
<reference evidence="3" key="1">
    <citation type="journal article" date="2014" name="Genome Biol. Evol.">
        <title>The secreted proteins of Achlya hypogyna and Thraustotheca clavata identify the ancestral oomycete secretome and reveal gene acquisitions by horizontal gene transfer.</title>
        <authorList>
            <person name="Misner I."/>
            <person name="Blouin N."/>
            <person name="Leonard G."/>
            <person name="Richards T.A."/>
            <person name="Lane C.E."/>
        </authorList>
    </citation>
    <scope>NUCLEOTIDE SEQUENCE</scope>
    <source>
        <strain evidence="3">ATCC 48635</strain>
    </source>
</reference>
<dbReference type="Pfam" id="PF03473">
    <property type="entry name" value="MOSC"/>
    <property type="match status" value="1"/>
</dbReference>
<dbReference type="GO" id="GO:0003824">
    <property type="term" value="F:catalytic activity"/>
    <property type="evidence" value="ECO:0007669"/>
    <property type="project" value="InterPro"/>
</dbReference>
<dbReference type="SUPFAM" id="SSF50800">
    <property type="entry name" value="PK beta-barrel domain-like"/>
    <property type="match status" value="1"/>
</dbReference>
<evidence type="ECO:0000259" key="2">
    <source>
        <dbReference type="PROSITE" id="PS51340"/>
    </source>
</evidence>
<name>A0A0A7CPB2_ACHHY</name>
<proteinExistence type="predicted"/>
<dbReference type="InterPro" id="IPR005302">
    <property type="entry name" value="MoCF_Sase_C"/>
</dbReference>
<dbReference type="GO" id="GO:0030151">
    <property type="term" value="F:molybdenum ion binding"/>
    <property type="evidence" value="ECO:0007669"/>
    <property type="project" value="InterPro"/>
</dbReference>
<sequence>MVRVALAVLMTALCTALGQAERVAAAASAGDAIVTREEHTRLLLSALNENPITAILLGRPLGLLTQVLSVEQAVGVLCFITLVASVVVPKIMLRLLTPSISEPKTLVPTIRAAALDTEAKRPNAYPVNCPVVTARHGTATVVAYDAAKEVYAVQTNDEQRVEVGSADVLVATVQDLFVYPIKSCKGLRLTSSAVLPQGLACDRQWIITDAEGNFITQRKYPRMALIAPQVDVTRPDELTLSGPGMPDLVVPVTRTGPELRVRVFKDFMQGIDQGAAAAEWVSSYLQLPNLRLVRFKDGFHRPCEEEFAPGHGTGFADGYPILIACQASIDAMAAAAQQPVRMNRFRPKWVRHDHCKLMRTTIVMTGTPPFADDVWGHFEVGGLRFQNVKPCSRCNMPSVNQEKGERDDAGAALQTALLASRNGQQLSFLDKRAKNVFFGSNVVTLQKGTIRVGDSLKVLTLL</sequence>
<dbReference type="GO" id="GO:0030170">
    <property type="term" value="F:pyridoxal phosphate binding"/>
    <property type="evidence" value="ECO:0007669"/>
    <property type="project" value="InterPro"/>
</dbReference>
<feature type="signal peptide" evidence="1">
    <location>
        <begin position="1"/>
        <end position="20"/>
    </location>
</feature>
<dbReference type="InterPro" id="IPR005303">
    <property type="entry name" value="MOCOS_middle"/>
</dbReference>
<dbReference type="EMBL" id="KM038818">
    <property type="protein sequence ID" value="AIG56279.1"/>
    <property type="molecule type" value="Genomic_DNA"/>
</dbReference>
<keyword evidence="1" id="KW-0732">Signal</keyword>
<dbReference type="SUPFAM" id="SSF141673">
    <property type="entry name" value="MOSC N-terminal domain-like"/>
    <property type="match status" value="1"/>
</dbReference>
<dbReference type="PANTHER" id="PTHR14237">
    <property type="entry name" value="MOLYBDOPTERIN COFACTOR SULFURASE MOSC"/>
    <property type="match status" value="1"/>
</dbReference>
<feature type="domain" description="MOSC" evidence="2">
    <location>
        <begin position="285"/>
        <end position="459"/>
    </location>
</feature>
<evidence type="ECO:0000313" key="3">
    <source>
        <dbReference type="EMBL" id="AIG56279.1"/>
    </source>
</evidence>
<dbReference type="Pfam" id="PF03476">
    <property type="entry name" value="MOSC_N"/>
    <property type="match status" value="1"/>
</dbReference>